<dbReference type="EMBL" id="JANEYF010004218">
    <property type="protein sequence ID" value="KAJ8931849.1"/>
    <property type="molecule type" value="Genomic_DNA"/>
</dbReference>
<proteinExistence type="predicted"/>
<reference evidence="1" key="1">
    <citation type="journal article" date="2023" name="Insect Mol. Biol.">
        <title>Genome sequencing provides insights into the evolution of gene families encoding plant cell wall-degrading enzymes in longhorned beetles.</title>
        <authorList>
            <person name="Shin N.R."/>
            <person name="Okamura Y."/>
            <person name="Kirsch R."/>
            <person name="Pauchet Y."/>
        </authorList>
    </citation>
    <scope>NUCLEOTIDE SEQUENCE</scope>
    <source>
        <strain evidence="1">RBIC_L_NR</strain>
    </source>
</reference>
<keyword evidence="2" id="KW-1185">Reference proteome</keyword>
<sequence length="120" mass="13849">MEVNGNPNLEFENRENWASRVRELRDICDSVKSRLDTAYNQSAARCNLRRRTPLPLEVGQVVWKRNHTLSDAGNYFASKLAPKFLKCKVAGKVTPNVYKLTDFQSGKYLGHWHIQDLKLD</sequence>
<evidence type="ECO:0000313" key="1">
    <source>
        <dbReference type="EMBL" id="KAJ8931849.1"/>
    </source>
</evidence>
<name>A0AAV8WZ95_9CUCU</name>
<dbReference type="AlphaFoldDB" id="A0AAV8WZ95"/>
<accession>A0AAV8WZ95</accession>
<comment type="caution">
    <text evidence="1">The sequence shown here is derived from an EMBL/GenBank/DDBJ whole genome shotgun (WGS) entry which is preliminary data.</text>
</comment>
<gene>
    <name evidence="1" type="ORF">NQ314_015198</name>
</gene>
<dbReference type="Proteomes" id="UP001162156">
    <property type="component" value="Unassembled WGS sequence"/>
</dbReference>
<organism evidence="1 2">
    <name type="scientific">Rhamnusium bicolor</name>
    <dbReference type="NCBI Taxonomy" id="1586634"/>
    <lineage>
        <taxon>Eukaryota</taxon>
        <taxon>Metazoa</taxon>
        <taxon>Ecdysozoa</taxon>
        <taxon>Arthropoda</taxon>
        <taxon>Hexapoda</taxon>
        <taxon>Insecta</taxon>
        <taxon>Pterygota</taxon>
        <taxon>Neoptera</taxon>
        <taxon>Endopterygota</taxon>
        <taxon>Coleoptera</taxon>
        <taxon>Polyphaga</taxon>
        <taxon>Cucujiformia</taxon>
        <taxon>Chrysomeloidea</taxon>
        <taxon>Cerambycidae</taxon>
        <taxon>Lepturinae</taxon>
        <taxon>Rhagiini</taxon>
        <taxon>Rhamnusium</taxon>
    </lineage>
</organism>
<protein>
    <recommendedName>
        <fullName evidence="3">Reverse transcriptase</fullName>
    </recommendedName>
</protein>
<evidence type="ECO:0000313" key="2">
    <source>
        <dbReference type="Proteomes" id="UP001162156"/>
    </source>
</evidence>
<evidence type="ECO:0008006" key="3">
    <source>
        <dbReference type="Google" id="ProtNLM"/>
    </source>
</evidence>